<feature type="non-terminal residue" evidence="2">
    <location>
        <position position="1"/>
    </location>
</feature>
<keyword evidence="1" id="KW-1133">Transmembrane helix</keyword>
<dbReference type="EMBL" id="BARS01006233">
    <property type="protein sequence ID" value="GAF84574.1"/>
    <property type="molecule type" value="Genomic_DNA"/>
</dbReference>
<name>X0SUC9_9ZZZZ</name>
<accession>X0SUC9</accession>
<protein>
    <submittedName>
        <fullName evidence="2">Uncharacterized protein</fullName>
    </submittedName>
</protein>
<keyword evidence="1" id="KW-0812">Transmembrane</keyword>
<gene>
    <name evidence="2" type="ORF">S01H1_12177</name>
</gene>
<evidence type="ECO:0000313" key="2">
    <source>
        <dbReference type="EMBL" id="GAF84574.1"/>
    </source>
</evidence>
<sequence length="47" mass="5552">PPVWGQVSKPKAHDIAGFYNLRKQLYFFVFCFKFIVWEFPFSVVAPV</sequence>
<keyword evidence="1" id="KW-0472">Membrane</keyword>
<evidence type="ECO:0000256" key="1">
    <source>
        <dbReference type="SAM" id="Phobius"/>
    </source>
</evidence>
<organism evidence="2">
    <name type="scientific">marine sediment metagenome</name>
    <dbReference type="NCBI Taxonomy" id="412755"/>
    <lineage>
        <taxon>unclassified sequences</taxon>
        <taxon>metagenomes</taxon>
        <taxon>ecological metagenomes</taxon>
    </lineage>
</organism>
<feature type="transmembrane region" description="Helical" evidence="1">
    <location>
        <begin position="25"/>
        <end position="45"/>
    </location>
</feature>
<reference evidence="2" key="1">
    <citation type="journal article" date="2014" name="Front. Microbiol.">
        <title>High frequency of phylogenetically diverse reductive dehalogenase-homologous genes in deep subseafloor sedimentary metagenomes.</title>
        <authorList>
            <person name="Kawai M."/>
            <person name="Futagami T."/>
            <person name="Toyoda A."/>
            <person name="Takaki Y."/>
            <person name="Nishi S."/>
            <person name="Hori S."/>
            <person name="Arai W."/>
            <person name="Tsubouchi T."/>
            <person name="Morono Y."/>
            <person name="Uchiyama I."/>
            <person name="Ito T."/>
            <person name="Fujiyama A."/>
            <person name="Inagaki F."/>
            <person name="Takami H."/>
        </authorList>
    </citation>
    <scope>NUCLEOTIDE SEQUENCE</scope>
    <source>
        <strain evidence="2">Expedition CK06-06</strain>
    </source>
</reference>
<comment type="caution">
    <text evidence="2">The sequence shown here is derived from an EMBL/GenBank/DDBJ whole genome shotgun (WGS) entry which is preliminary data.</text>
</comment>
<proteinExistence type="predicted"/>
<dbReference type="AlphaFoldDB" id="X0SUC9"/>